<dbReference type="Proteomes" id="UP001564626">
    <property type="component" value="Unassembled WGS sequence"/>
</dbReference>
<dbReference type="Pfam" id="PF14028">
    <property type="entry name" value="Lant_dehydr_C"/>
    <property type="match status" value="1"/>
</dbReference>
<name>A0ABV4CGF9_9PSEU</name>
<dbReference type="RefSeq" id="WP_369774735.1">
    <property type="nucleotide sequence ID" value="NZ_JBGEHV010000015.1"/>
</dbReference>
<feature type="domain" description="Thiopeptide-type bacteriocin biosynthesis" evidence="1">
    <location>
        <begin position="6"/>
        <end position="321"/>
    </location>
</feature>
<reference evidence="2 3" key="1">
    <citation type="submission" date="2024-08" db="EMBL/GenBank/DDBJ databases">
        <title>Genome mining of Saccharopolyspora cebuensis PGLac3 from Nigerian medicinal plant.</title>
        <authorList>
            <person name="Ezeobiora C.E."/>
            <person name="Igbokwe N.H."/>
            <person name="Amin D.H."/>
            <person name="Mendie U.E."/>
        </authorList>
    </citation>
    <scope>NUCLEOTIDE SEQUENCE [LARGE SCALE GENOMIC DNA]</scope>
    <source>
        <strain evidence="2 3">PGLac3</strain>
    </source>
</reference>
<comment type="caution">
    <text evidence="2">The sequence shown here is derived from an EMBL/GenBank/DDBJ whole genome shotgun (WGS) entry which is preliminary data.</text>
</comment>
<accession>A0ABV4CGF9</accession>
<evidence type="ECO:0000313" key="2">
    <source>
        <dbReference type="EMBL" id="MEY8039869.1"/>
    </source>
</evidence>
<evidence type="ECO:0000313" key="3">
    <source>
        <dbReference type="Proteomes" id="UP001564626"/>
    </source>
</evidence>
<gene>
    <name evidence="2" type="ORF">AB8O55_10715</name>
</gene>
<dbReference type="InterPro" id="IPR023809">
    <property type="entry name" value="Thiopep_bacteriocin_synth_dom"/>
</dbReference>
<proteinExistence type="predicted"/>
<dbReference type="NCBIfam" id="TIGR03891">
    <property type="entry name" value="thiopep_ocin"/>
    <property type="match status" value="1"/>
</dbReference>
<evidence type="ECO:0000259" key="1">
    <source>
        <dbReference type="Pfam" id="PF14028"/>
    </source>
</evidence>
<sequence length="329" mass="36020">MDETGWISVHVHYHDPLDGLITGAVRPLLAELAADGLTGGHFFVRHWQGGPHLRLRIAPVSQDRAREVRARLDRHVGAFLARHPSRAVVEEADYLRIAEPLVGVERGQDAAEPLRPNNSVRDVPYEPELARYGGTPGAMRAVERHFTASSELVAELLAAGMSEAQRTGQALAMMLAGAVVAADGVDGVAAYLTTGQRDWGRRLVFGDVTTGEDVFEAKYQRQREHLTGLVARLLDGGVADRTGTAVGRWVATTSELRDELVRLRERGAFRSEDVLVTAAADERYDTALASVLLFCSHMHNNRLGVSLPEESYLMYLLRRAVSEITGAAR</sequence>
<organism evidence="2 3">
    <name type="scientific">Saccharopolyspora cebuensis</name>
    <dbReference type="NCBI Taxonomy" id="418759"/>
    <lineage>
        <taxon>Bacteria</taxon>
        <taxon>Bacillati</taxon>
        <taxon>Actinomycetota</taxon>
        <taxon>Actinomycetes</taxon>
        <taxon>Pseudonocardiales</taxon>
        <taxon>Pseudonocardiaceae</taxon>
        <taxon>Saccharopolyspora</taxon>
    </lineage>
</organism>
<dbReference type="EMBL" id="JBGEHV010000015">
    <property type="protein sequence ID" value="MEY8039869.1"/>
    <property type="molecule type" value="Genomic_DNA"/>
</dbReference>
<keyword evidence="3" id="KW-1185">Reference proteome</keyword>
<protein>
    <submittedName>
        <fullName evidence="2">Thiopeptide-type bacteriocin biosynthesis protein</fullName>
    </submittedName>
</protein>